<reference evidence="2" key="1">
    <citation type="submission" date="2022-01" db="EMBL/GenBank/DDBJ databases">
        <authorList>
            <person name="King R."/>
        </authorList>
    </citation>
    <scope>NUCLEOTIDE SEQUENCE</scope>
</reference>
<dbReference type="AlphaFoldDB" id="A0A9P0EIQ4"/>
<keyword evidence="3" id="KW-1185">Reference proteome</keyword>
<feature type="region of interest" description="Disordered" evidence="1">
    <location>
        <begin position="21"/>
        <end position="48"/>
    </location>
</feature>
<evidence type="ECO:0000313" key="3">
    <source>
        <dbReference type="Proteomes" id="UP001152798"/>
    </source>
</evidence>
<organism evidence="2 3">
    <name type="scientific">Nezara viridula</name>
    <name type="common">Southern green stink bug</name>
    <name type="synonym">Cimex viridulus</name>
    <dbReference type="NCBI Taxonomy" id="85310"/>
    <lineage>
        <taxon>Eukaryota</taxon>
        <taxon>Metazoa</taxon>
        <taxon>Ecdysozoa</taxon>
        <taxon>Arthropoda</taxon>
        <taxon>Hexapoda</taxon>
        <taxon>Insecta</taxon>
        <taxon>Pterygota</taxon>
        <taxon>Neoptera</taxon>
        <taxon>Paraneoptera</taxon>
        <taxon>Hemiptera</taxon>
        <taxon>Heteroptera</taxon>
        <taxon>Panheteroptera</taxon>
        <taxon>Pentatomomorpha</taxon>
        <taxon>Pentatomoidea</taxon>
        <taxon>Pentatomidae</taxon>
        <taxon>Pentatominae</taxon>
        <taxon>Nezara</taxon>
    </lineage>
</organism>
<gene>
    <name evidence="2" type="ORF">NEZAVI_LOCUS5488</name>
</gene>
<evidence type="ECO:0000256" key="1">
    <source>
        <dbReference type="SAM" id="MobiDB-lite"/>
    </source>
</evidence>
<name>A0A9P0EIQ4_NEZVI</name>
<protein>
    <submittedName>
        <fullName evidence="2">Uncharacterized protein</fullName>
    </submittedName>
</protein>
<accession>A0A9P0EIQ4</accession>
<proteinExistence type="predicted"/>
<dbReference type="EMBL" id="OV725079">
    <property type="protein sequence ID" value="CAH1395166.1"/>
    <property type="molecule type" value="Genomic_DNA"/>
</dbReference>
<dbReference type="Proteomes" id="UP001152798">
    <property type="component" value="Chromosome 3"/>
</dbReference>
<sequence>MEDLRLDGESGGMLIVRHGRTSDNLKFHPTQSNNCSPTERPPHGPLSSKKLLTDSAKRTMNQSRLILTEVPTLSGQEAISRQIRTAGTNGGTARSPPLLRRITLFDGRLGEAKVESEIWEYITSLFTPQQGSANVLANATV</sequence>
<evidence type="ECO:0000313" key="2">
    <source>
        <dbReference type="EMBL" id="CAH1395166.1"/>
    </source>
</evidence>